<dbReference type="HAMAP" id="MF_00528">
    <property type="entry name" value="Maf"/>
    <property type="match status" value="1"/>
</dbReference>
<dbReference type="Pfam" id="PF02545">
    <property type="entry name" value="Maf"/>
    <property type="match status" value="1"/>
</dbReference>
<sequence>MRTNLLNPFGPRVVLASRSARRRELLTLVGAHFDCFPVEVDESPLPEERAEAHVLRLAETKARAALERGATRGYAETAVVLGADTIVSIDREILGKPGNQESAGRMLRRLSGRVHEVWTGISLVHSDDGRAVTQAVRSIVKFARLDDAEIERYVATGEPMDKAGGYAVQGHGALYVEAIEGSYSNVVGLPLSHLKHALKLLTETPQRREA</sequence>
<feature type="site" description="Important for substrate specificity" evidence="3">
    <location>
        <position position="169"/>
    </location>
</feature>
<accession>A0A538S9G6</accession>
<comment type="caution">
    <text evidence="3">Lacks conserved residue(s) required for the propagation of feature annotation.</text>
</comment>
<organism evidence="4 5">
    <name type="scientific">Eiseniibacteriota bacterium</name>
    <dbReference type="NCBI Taxonomy" id="2212470"/>
    <lineage>
        <taxon>Bacteria</taxon>
        <taxon>Candidatus Eiseniibacteriota</taxon>
    </lineage>
</organism>
<dbReference type="EC" id="3.6.1.9" evidence="3"/>
<dbReference type="PANTHER" id="PTHR43213">
    <property type="entry name" value="BIFUNCTIONAL DTTP/UTP PYROPHOSPHATASE/METHYLTRANSFERASE PROTEIN-RELATED"/>
    <property type="match status" value="1"/>
</dbReference>
<evidence type="ECO:0000256" key="3">
    <source>
        <dbReference type="HAMAP-Rule" id="MF_00528"/>
    </source>
</evidence>
<dbReference type="GO" id="GO:0009117">
    <property type="term" value="P:nucleotide metabolic process"/>
    <property type="evidence" value="ECO:0007669"/>
    <property type="project" value="UniProtKB-KW"/>
</dbReference>
<feature type="site" description="Important for substrate specificity" evidence="3">
    <location>
        <position position="21"/>
    </location>
</feature>
<evidence type="ECO:0000256" key="2">
    <source>
        <dbReference type="ARBA" id="ARBA00022801"/>
    </source>
</evidence>
<dbReference type="SUPFAM" id="SSF52972">
    <property type="entry name" value="ITPase-like"/>
    <property type="match status" value="1"/>
</dbReference>
<dbReference type="InterPro" id="IPR003697">
    <property type="entry name" value="Maf-like"/>
</dbReference>
<reference evidence="4 5" key="1">
    <citation type="journal article" date="2019" name="Nat. Microbiol.">
        <title>Mediterranean grassland soil C-N compound turnover is dependent on rainfall and depth, and is mediated by genomically divergent microorganisms.</title>
        <authorList>
            <person name="Diamond S."/>
            <person name="Andeer P.F."/>
            <person name="Li Z."/>
            <person name="Crits-Christoph A."/>
            <person name="Burstein D."/>
            <person name="Anantharaman K."/>
            <person name="Lane K.R."/>
            <person name="Thomas B.C."/>
            <person name="Pan C."/>
            <person name="Northen T.R."/>
            <person name="Banfield J.F."/>
        </authorList>
    </citation>
    <scope>NUCLEOTIDE SEQUENCE [LARGE SCALE GENOMIC DNA]</scope>
    <source>
        <strain evidence="4">WS_1</strain>
    </source>
</reference>
<gene>
    <name evidence="4" type="ORF">E6K71_08410</name>
</gene>
<comment type="catalytic activity">
    <reaction evidence="3">
        <text>UTP + H2O = UMP + diphosphate + H(+)</text>
        <dbReference type="Rhea" id="RHEA:29395"/>
        <dbReference type="ChEBI" id="CHEBI:15377"/>
        <dbReference type="ChEBI" id="CHEBI:15378"/>
        <dbReference type="ChEBI" id="CHEBI:33019"/>
        <dbReference type="ChEBI" id="CHEBI:46398"/>
        <dbReference type="ChEBI" id="CHEBI:57865"/>
        <dbReference type="EC" id="3.6.1.9"/>
    </reaction>
</comment>
<dbReference type="GO" id="GO:0005737">
    <property type="term" value="C:cytoplasm"/>
    <property type="evidence" value="ECO:0007669"/>
    <property type="project" value="UniProtKB-SubCell"/>
</dbReference>
<comment type="caution">
    <text evidence="4">The sequence shown here is derived from an EMBL/GenBank/DDBJ whole genome shotgun (WGS) entry which is preliminary data.</text>
</comment>
<name>A0A538S9G6_UNCEI</name>
<dbReference type="PIRSF" id="PIRSF006305">
    <property type="entry name" value="Maf"/>
    <property type="match status" value="1"/>
</dbReference>
<dbReference type="AlphaFoldDB" id="A0A538S9G6"/>
<keyword evidence="2 3" id="KW-0378">Hydrolase</keyword>
<dbReference type="GO" id="GO:0036218">
    <property type="term" value="F:dTTP diphosphatase activity"/>
    <property type="evidence" value="ECO:0007669"/>
    <property type="project" value="RHEA"/>
</dbReference>
<dbReference type="InterPro" id="IPR029001">
    <property type="entry name" value="ITPase-like_fam"/>
</dbReference>
<dbReference type="PANTHER" id="PTHR43213:SF5">
    <property type="entry name" value="BIFUNCTIONAL DTTP_UTP PYROPHOSPHATASE_METHYLTRANSFERASE PROTEIN-RELATED"/>
    <property type="match status" value="1"/>
</dbReference>
<dbReference type="Proteomes" id="UP000316292">
    <property type="component" value="Unassembled WGS sequence"/>
</dbReference>
<dbReference type="GO" id="GO:0036221">
    <property type="term" value="F:UTP diphosphatase activity"/>
    <property type="evidence" value="ECO:0007669"/>
    <property type="project" value="RHEA"/>
</dbReference>
<dbReference type="Gene3D" id="3.90.950.10">
    <property type="match status" value="1"/>
</dbReference>
<evidence type="ECO:0000313" key="5">
    <source>
        <dbReference type="Proteomes" id="UP000316292"/>
    </source>
</evidence>
<comment type="subcellular location">
    <subcellularLocation>
        <location evidence="3">Cytoplasm</location>
    </subcellularLocation>
</comment>
<evidence type="ECO:0000313" key="4">
    <source>
        <dbReference type="EMBL" id="TMQ48009.1"/>
    </source>
</evidence>
<keyword evidence="3" id="KW-0963">Cytoplasm</keyword>
<feature type="site" description="Important for substrate specificity" evidence="3">
    <location>
        <position position="85"/>
    </location>
</feature>
<dbReference type="CDD" id="cd00555">
    <property type="entry name" value="Maf"/>
    <property type="match status" value="1"/>
</dbReference>
<comment type="cofactor">
    <cofactor evidence="1 3">
        <name>a divalent metal cation</name>
        <dbReference type="ChEBI" id="CHEBI:60240"/>
    </cofactor>
</comment>
<dbReference type="NCBIfam" id="TIGR00172">
    <property type="entry name" value="maf"/>
    <property type="match status" value="1"/>
</dbReference>
<dbReference type="EMBL" id="VBOR01000090">
    <property type="protein sequence ID" value="TMQ48009.1"/>
    <property type="molecule type" value="Genomic_DNA"/>
</dbReference>
<protein>
    <recommendedName>
        <fullName evidence="3">dTTP/UTP pyrophosphatase</fullName>
        <shortName evidence="3">dTTPase/UTPase</shortName>
        <ecNumber evidence="3">3.6.1.9</ecNumber>
    </recommendedName>
    <alternativeName>
        <fullName evidence="3">Nucleoside triphosphate pyrophosphatase</fullName>
    </alternativeName>
    <alternativeName>
        <fullName evidence="3">Nucleotide pyrophosphatase</fullName>
        <shortName evidence="3">Nucleotide PPase</shortName>
    </alternativeName>
</protein>
<comment type="catalytic activity">
    <reaction evidence="3">
        <text>dTTP + H2O = dTMP + diphosphate + H(+)</text>
        <dbReference type="Rhea" id="RHEA:28534"/>
        <dbReference type="ChEBI" id="CHEBI:15377"/>
        <dbReference type="ChEBI" id="CHEBI:15378"/>
        <dbReference type="ChEBI" id="CHEBI:33019"/>
        <dbReference type="ChEBI" id="CHEBI:37568"/>
        <dbReference type="ChEBI" id="CHEBI:63528"/>
        <dbReference type="EC" id="3.6.1.9"/>
    </reaction>
</comment>
<comment type="function">
    <text evidence="3">Nucleoside triphosphate pyrophosphatase that hydrolyzes dTTP and UTP. May have a dual role in cell division arrest and in preventing the incorporation of modified nucleotides into cellular nucleic acids.</text>
</comment>
<keyword evidence="3" id="KW-0546">Nucleotide metabolism</keyword>
<proteinExistence type="inferred from homology"/>
<evidence type="ECO:0000256" key="1">
    <source>
        <dbReference type="ARBA" id="ARBA00001968"/>
    </source>
</evidence>
<comment type="similarity">
    <text evidence="3">Belongs to the Maf family. YhdE subfamily.</text>
</comment>
<feature type="active site" description="Proton acceptor" evidence="3">
    <location>
        <position position="84"/>
    </location>
</feature>